<keyword evidence="2 9" id="KW-0436">Ligase</keyword>
<dbReference type="GO" id="GO:0005829">
    <property type="term" value="C:cytosol"/>
    <property type="evidence" value="ECO:0007669"/>
    <property type="project" value="TreeGrafter"/>
</dbReference>
<name>A0A2G9XCL0_UNCKA</name>
<evidence type="ECO:0000256" key="9">
    <source>
        <dbReference type="HAMAP-Rule" id="MF_00041"/>
    </source>
</evidence>
<keyword evidence="4 9" id="KW-0547">Nucleotide-binding</keyword>
<evidence type="ECO:0000256" key="10">
    <source>
        <dbReference type="SAM" id="MobiDB-lite"/>
    </source>
</evidence>
<dbReference type="SUPFAM" id="SSF47323">
    <property type="entry name" value="Anticodon-binding domain of a subclass of class I aminoacyl-tRNA synthetases"/>
    <property type="match status" value="1"/>
</dbReference>
<dbReference type="GO" id="GO:0005524">
    <property type="term" value="F:ATP binding"/>
    <property type="evidence" value="ECO:0007669"/>
    <property type="project" value="UniProtKB-UniRule"/>
</dbReference>
<feature type="short sequence motif" description="'HIGH' region" evidence="9">
    <location>
        <begin position="31"/>
        <end position="41"/>
    </location>
</feature>
<organism evidence="13 14">
    <name type="scientific">candidate division WWE3 bacterium CG23_combo_of_CG06-09_8_20_14_all_40_14</name>
    <dbReference type="NCBI Taxonomy" id="1975095"/>
    <lineage>
        <taxon>Bacteria</taxon>
        <taxon>Katanobacteria</taxon>
    </lineage>
</organism>
<dbReference type="GO" id="GO:0008270">
    <property type="term" value="F:zinc ion binding"/>
    <property type="evidence" value="ECO:0007669"/>
    <property type="project" value="UniProtKB-UniRule"/>
</dbReference>
<dbReference type="HAMAP" id="MF_00041">
    <property type="entry name" value="Cys_tRNA_synth"/>
    <property type="match status" value="1"/>
</dbReference>
<dbReference type="PANTHER" id="PTHR10890">
    <property type="entry name" value="CYSTEINYL-TRNA SYNTHETASE"/>
    <property type="match status" value="1"/>
</dbReference>
<feature type="binding site" evidence="9">
    <location>
        <position position="283"/>
    </location>
    <ligand>
        <name>ATP</name>
        <dbReference type="ChEBI" id="CHEBI:30616"/>
    </ligand>
</feature>
<comment type="similarity">
    <text evidence="9">Belongs to the class-I aminoacyl-tRNA synthetase family.</text>
</comment>
<keyword evidence="6 9" id="KW-0067">ATP-binding</keyword>
<dbReference type="NCBIfam" id="TIGR00435">
    <property type="entry name" value="cysS"/>
    <property type="match status" value="1"/>
</dbReference>
<feature type="compositionally biased region" description="Basic and acidic residues" evidence="10">
    <location>
        <begin position="433"/>
        <end position="448"/>
    </location>
</feature>
<dbReference type="CDD" id="cd00672">
    <property type="entry name" value="CysRS_core"/>
    <property type="match status" value="1"/>
</dbReference>
<comment type="caution">
    <text evidence="13">The sequence shown here is derived from an EMBL/GenBank/DDBJ whole genome shotgun (WGS) entry which is preliminary data.</text>
</comment>
<evidence type="ECO:0000313" key="14">
    <source>
        <dbReference type="Proteomes" id="UP000231388"/>
    </source>
</evidence>
<dbReference type="InterPro" id="IPR014729">
    <property type="entry name" value="Rossmann-like_a/b/a_fold"/>
</dbReference>
<evidence type="ECO:0000259" key="11">
    <source>
        <dbReference type="Pfam" id="PF01406"/>
    </source>
</evidence>
<keyword evidence="9" id="KW-0963">Cytoplasm</keyword>
<gene>
    <name evidence="9" type="primary">cysS</name>
    <name evidence="13" type="ORF">COX53_00790</name>
</gene>
<dbReference type="InterPro" id="IPR024909">
    <property type="entry name" value="Cys-tRNA/MSH_ligase"/>
</dbReference>
<dbReference type="EMBL" id="PCQY01000011">
    <property type="protein sequence ID" value="PIP04728.1"/>
    <property type="molecule type" value="Genomic_DNA"/>
</dbReference>
<feature type="binding site" evidence="9">
    <location>
        <position position="251"/>
    </location>
    <ligand>
        <name>Zn(2+)</name>
        <dbReference type="ChEBI" id="CHEBI:29105"/>
    </ligand>
</feature>
<dbReference type="AlphaFoldDB" id="A0A2G9XCL0"/>
<dbReference type="EC" id="6.1.1.16" evidence="9"/>
<comment type="catalytic activity">
    <reaction evidence="9">
        <text>tRNA(Cys) + L-cysteine + ATP = L-cysteinyl-tRNA(Cys) + AMP + diphosphate</text>
        <dbReference type="Rhea" id="RHEA:17773"/>
        <dbReference type="Rhea" id="RHEA-COMP:9661"/>
        <dbReference type="Rhea" id="RHEA-COMP:9679"/>
        <dbReference type="ChEBI" id="CHEBI:30616"/>
        <dbReference type="ChEBI" id="CHEBI:33019"/>
        <dbReference type="ChEBI" id="CHEBI:35235"/>
        <dbReference type="ChEBI" id="CHEBI:78442"/>
        <dbReference type="ChEBI" id="CHEBI:78517"/>
        <dbReference type="ChEBI" id="CHEBI:456215"/>
        <dbReference type="EC" id="6.1.1.16"/>
    </reaction>
</comment>
<dbReference type="Gene3D" id="3.40.50.620">
    <property type="entry name" value="HUPs"/>
    <property type="match status" value="1"/>
</dbReference>
<evidence type="ECO:0000256" key="2">
    <source>
        <dbReference type="ARBA" id="ARBA00022598"/>
    </source>
</evidence>
<comment type="subunit">
    <text evidence="1 9">Monomer.</text>
</comment>
<feature type="binding site" evidence="9">
    <location>
        <position position="222"/>
    </location>
    <ligand>
        <name>Zn(2+)</name>
        <dbReference type="ChEBI" id="CHEBI:29105"/>
    </ligand>
</feature>
<keyword evidence="7 9" id="KW-0648">Protein biosynthesis</keyword>
<dbReference type="InterPro" id="IPR032678">
    <property type="entry name" value="tRNA-synt_1_cat_dom"/>
</dbReference>
<accession>A0A2G9XCL0</accession>
<dbReference type="SUPFAM" id="SSF52374">
    <property type="entry name" value="Nucleotidylyl transferase"/>
    <property type="match status" value="1"/>
</dbReference>
<comment type="cofactor">
    <cofactor evidence="9">
        <name>Zn(2+)</name>
        <dbReference type="ChEBI" id="CHEBI:29105"/>
    </cofactor>
    <text evidence="9">Binds 1 zinc ion per subunit.</text>
</comment>
<dbReference type="PANTHER" id="PTHR10890:SF3">
    <property type="entry name" value="CYSTEINE--TRNA LIGASE, CYTOPLASMIC"/>
    <property type="match status" value="1"/>
</dbReference>
<feature type="short sequence motif" description="'KMSKS' region" evidence="9">
    <location>
        <begin position="280"/>
        <end position="284"/>
    </location>
</feature>
<keyword evidence="8 9" id="KW-0030">Aminoacyl-tRNA synthetase</keyword>
<dbReference type="GO" id="GO:0004817">
    <property type="term" value="F:cysteine-tRNA ligase activity"/>
    <property type="evidence" value="ECO:0007669"/>
    <property type="project" value="UniProtKB-UniRule"/>
</dbReference>
<sequence length="477" mass="55102">MFLYLYNSLSRQKEKFVPINPPSVGLYTCGPTVYNFAHIGNLRTYVFNDVLQRVLLYNGYKVTRVMNITDVGHLTGDRDMGMDKVEEAAKERGMNAWELSNYYLDTFKNDMRKLNLLSPTIWEKATDTIPDQVNLIKTLEEKGYTYKTSDGIYFDTSKYPEYGKMSSLDKKGMREAARMDFNKERKNPSDFALWKFNVTGKKRQMEWGSPWGIGFPGWHIECSAISLKHLGNPFDIHTGAIDHKETHHPNEIAQTECATGRKMANLWLHAGFLNTQSEEKMSKSKGNFITLRTLIDRGFDPMAFKLYTYGIHYRQTSNFSWHALEAAQKAYTRLCRFVMGKPGVSLNVDTPDLNTPESGLTLIEEYNSLFANKINDDLNMPKAIALVWMFIKDERVSNSDKMSLLEKWDEVLGLQLKSEIRSPKSQKNSKSQMPKEIRGMMREREKLRKEKKFDEADALREKIMKLGYDVVDKPLIL</sequence>
<feature type="compositionally biased region" description="Polar residues" evidence="10">
    <location>
        <begin position="423"/>
        <end position="432"/>
    </location>
</feature>
<keyword evidence="3 9" id="KW-0479">Metal-binding</keyword>
<evidence type="ECO:0000313" key="13">
    <source>
        <dbReference type="EMBL" id="PIP04728.1"/>
    </source>
</evidence>
<evidence type="ECO:0000256" key="8">
    <source>
        <dbReference type="ARBA" id="ARBA00023146"/>
    </source>
</evidence>
<evidence type="ECO:0000256" key="3">
    <source>
        <dbReference type="ARBA" id="ARBA00022723"/>
    </source>
</evidence>
<evidence type="ECO:0000256" key="1">
    <source>
        <dbReference type="ARBA" id="ARBA00011245"/>
    </source>
</evidence>
<dbReference type="PRINTS" id="PR00983">
    <property type="entry name" value="TRNASYNTHCYS"/>
</dbReference>
<feature type="domain" description="tRNA synthetases class I catalytic" evidence="11">
    <location>
        <begin position="16"/>
        <end position="328"/>
    </location>
</feature>
<dbReference type="Proteomes" id="UP000231388">
    <property type="component" value="Unassembled WGS sequence"/>
</dbReference>
<evidence type="ECO:0000256" key="7">
    <source>
        <dbReference type="ARBA" id="ARBA00022917"/>
    </source>
</evidence>
<evidence type="ECO:0000256" key="6">
    <source>
        <dbReference type="ARBA" id="ARBA00022840"/>
    </source>
</evidence>
<feature type="binding site" evidence="9">
    <location>
        <position position="29"/>
    </location>
    <ligand>
        <name>Zn(2+)</name>
        <dbReference type="ChEBI" id="CHEBI:29105"/>
    </ligand>
</feature>
<comment type="subcellular location">
    <subcellularLocation>
        <location evidence="9">Cytoplasm</location>
    </subcellularLocation>
</comment>
<keyword evidence="5 9" id="KW-0862">Zinc</keyword>
<evidence type="ECO:0000256" key="4">
    <source>
        <dbReference type="ARBA" id="ARBA00022741"/>
    </source>
</evidence>
<dbReference type="Pfam" id="PF23493">
    <property type="entry name" value="CysS_C"/>
    <property type="match status" value="1"/>
</dbReference>
<protein>
    <recommendedName>
        <fullName evidence="9">Cysteine--tRNA ligase</fullName>
        <ecNumber evidence="9">6.1.1.16</ecNumber>
    </recommendedName>
    <alternativeName>
        <fullName evidence="9">Cysteinyl-tRNA synthetase</fullName>
        <shortName evidence="9">CysRS</shortName>
    </alternativeName>
</protein>
<dbReference type="InterPro" id="IPR056411">
    <property type="entry name" value="CysS_C"/>
</dbReference>
<evidence type="ECO:0000256" key="5">
    <source>
        <dbReference type="ARBA" id="ARBA00022833"/>
    </source>
</evidence>
<dbReference type="InterPro" id="IPR009080">
    <property type="entry name" value="tRNAsynth_Ia_anticodon-bd"/>
</dbReference>
<dbReference type="InterPro" id="IPR015803">
    <property type="entry name" value="Cys-tRNA-ligase"/>
</dbReference>
<proteinExistence type="inferred from homology"/>
<dbReference type="Gene3D" id="1.20.120.1910">
    <property type="entry name" value="Cysteine-tRNA ligase, C-terminal anti-codon recognition domain"/>
    <property type="match status" value="1"/>
</dbReference>
<feature type="region of interest" description="Disordered" evidence="10">
    <location>
        <begin position="419"/>
        <end position="448"/>
    </location>
</feature>
<dbReference type="GO" id="GO:0006423">
    <property type="term" value="P:cysteinyl-tRNA aminoacylation"/>
    <property type="evidence" value="ECO:0007669"/>
    <property type="project" value="UniProtKB-UniRule"/>
</dbReference>
<evidence type="ECO:0000259" key="12">
    <source>
        <dbReference type="Pfam" id="PF23493"/>
    </source>
</evidence>
<feature type="domain" description="Cysteinyl-tRNA ligase anticodon binding" evidence="12">
    <location>
        <begin position="433"/>
        <end position="472"/>
    </location>
</feature>
<reference evidence="13 14" key="1">
    <citation type="submission" date="2017-09" db="EMBL/GenBank/DDBJ databases">
        <title>Depth-based differentiation of microbial function through sediment-hosted aquifers and enrichment of novel symbionts in the deep terrestrial subsurface.</title>
        <authorList>
            <person name="Probst A.J."/>
            <person name="Ladd B."/>
            <person name="Jarett J.K."/>
            <person name="Geller-Mcgrath D.E."/>
            <person name="Sieber C.M."/>
            <person name="Emerson J.B."/>
            <person name="Anantharaman K."/>
            <person name="Thomas B.C."/>
            <person name="Malmstrom R."/>
            <person name="Stieglmeier M."/>
            <person name="Klingl A."/>
            <person name="Woyke T."/>
            <person name="Ryan C.M."/>
            <person name="Banfield J.F."/>
        </authorList>
    </citation>
    <scope>NUCLEOTIDE SEQUENCE [LARGE SCALE GENOMIC DNA]</scope>
    <source>
        <strain evidence="13">CG23_combo_of_CG06-09_8_20_14_all_40_14</strain>
    </source>
</reference>
<feature type="binding site" evidence="9">
    <location>
        <position position="247"/>
    </location>
    <ligand>
        <name>Zn(2+)</name>
        <dbReference type="ChEBI" id="CHEBI:29105"/>
    </ligand>
</feature>
<dbReference type="Pfam" id="PF01406">
    <property type="entry name" value="tRNA-synt_1e"/>
    <property type="match status" value="1"/>
</dbReference>